<protein>
    <submittedName>
        <fullName evidence="2">Uncharacterized protein</fullName>
    </submittedName>
</protein>
<reference evidence="2 3" key="1">
    <citation type="journal article" date="2019" name="Genome Biol. Evol.">
        <title>The Rhododendron genome and chromosomal organization provide insight into shared whole-genome duplications across the heath family (Ericaceae).</title>
        <authorList>
            <person name="Soza V.L."/>
            <person name="Lindsley D."/>
            <person name="Waalkes A."/>
            <person name="Ramage E."/>
            <person name="Patwardhan R.P."/>
            <person name="Burton J.N."/>
            <person name="Adey A."/>
            <person name="Kumar A."/>
            <person name="Qiu R."/>
            <person name="Shendure J."/>
            <person name="Hall B."/>
        </authorList>
    </citation>
    <scope>NUCLEOTIDE SEQUENCE [LARGE SCALE GENOMIC DNA]</scope>
    <source>
        <strain evidence="2">RSF 1966-606</strain>
    </source>
</reference>
<evidence type="ECO:0000313" key="3">
    <source>
        <dbReference type="Proteomes" id="UP000428333"/>
    </source>
</evidence>
<keyword evidence="1" id="KW-1133">Transmembrane helix</keyword>
<feature type="transmembrane region" description="Helical" evidence="1">
    <location>
        <begin position="20"/>
        <end position="43"/>
    </location>
</feature>
<dbReference type="AlphaFoldDB" id="A0A6A4LWM1"/>
<keyword evidence="3" id="KW-1185">Reference proteome</keyword>
<dbReference type="OrthoDB" id="661559at2759"/>
<gene>
    <name evidence="2" type="ORF">C3L33_07574</name>
</gene>
<dbReference type="Proteomes" id="UP000428333">
    <property type="component" value="Linkage Group LG04"/>
</dbReference>
<evidence type="ECO:0000256" key="1">
    <source>
        <dbReference type="SAM" id="Phobius"/>
    </source>
</evidence>
<sequence length="72" mass="8457">MWVDQQLQRELRKESDGNNAIVTVFFFCFCFSFFPARGIYILYEDVKSCSCEDLQVLWSLLVESDTALFSKQ</sequence>
<feature type="non-terminal residue" evidence="2">
    <location>
        <position position="1"/>
    </location>
</feature>
<accession>A0A6A4LWM1</accession>
<keyword evidence="1" id="KW-0812">Transmembrane</keyword>
<name>A0A6A4LWM1_9ERIC</name>
<keyword evidence="1" id="KW-0472">Membrane</keyword>
<evidence type="ECO:0000313" key="2">
    <source>
        <dbReference type="EMBL" id="KAE9460534.1"/>
    </source>
</evidence>
<proteinExistence type="predicted"/>
<organism evidence="2 3">
    <name type="scientific">Rhododendron williamsianum</name>
    <dbReference type="NCBI Taxonomy" id="262921"/>
    <lineage>
        <taxon>Eukaryota</taxon>
        <taxon>Viridiplantae</taxon>
        <taxon>Streptophyta</taxon>
        <taxon>Embryophyta</taxon>
        <taxon>Tracheophyta</taxon>
        <taxon>Spermatophyta</taxon>
        <taxon>Magnoliopsida</taxon>
        <taxon>eudicotyledons</taxon>
        <taxon>Gunneridae</taxon>
        <taxon>Pentapetalae</taxon>
        <taxon>asterids</taxon>
        <taxon>Ericales</taxon>
        <taxon>Ericaceae</taxon>
        <taxon>Ericoideae</taxon>
        <taxon>Rhodoreae</taxon>
        <taxon>Rhododendron</taxon>
    </lineage>
</organism>
<dbReference type="EMBL" id="QEFC01001003">
    <property type="protein sequence ID" value="KAE9460534.1"/>
    <property type="molecule type" value="Genomic_DNA"/>
</dbReference>
<comment type="caution">
    <text evidence="2">The sequence shown here is derived from an EMBL/GenBank/DDBJ whole genome shotgun (WGS) entry which is preliminary data.</text>
</comment>